<comment type="caution">
    <text evidence="8">The sequence shown here is derived from an EMBL/GenBank/DDBJ whole genome shotgun (WGS) entry which is preliminary data.</text>
</comment>
<dbReference type="GO" id="GO:0006313">
    <property type="term" value="P:DNA transposition"/>
    <property type="evidence" value="ECO:0007669"/>
    <property type="project" value="UniProtKB-UniRule"/>
</dbReference>
<dbReference type="Gene3D" id="1.10.150.130">
    <property type="match status" value="1"/>
</dbReference>
<comment type="function">
    <text evidence="5">Putative tyrosine recombinase. Not involved in the cutting and rejoining of the recombining DNA molecules on dif(SL) site.</text>
</comment>
<reference evidence="8 9" key="1">
    <citation type="submission" date="2020-04" db="EMBL/GenBank/DDBJ databases">
        <title>MicrobeNet Type strains.</title>
        <authorList>
            <person name="Nicholson A.C."/>
        </authorList>
    </citation>
    <scope>NUCLEOTIDE SEQUENCE [LARGE SCALE GENOMIC DNA]</scope>
    <source>
        <strain evidence="8 9">CCUG 69612</strain>
    </source>
</reference>
<feature type="domain" description="Core-binding (CB)" evidence="7">
    <location>
        <begin position="4"/>
        <end position="77"/>
    </location>
</feature>
<evidence type="ECO:0000256" key="1">
    <source>
        <dbReference type="ARBA" id="ARBA00022490"/>
    </source>
</evidence>
<sequence>MRLRKKMTVIDDFLKHKRLSANSLSAYRYDLEQFRQVVAGDIDITTLAQYQQFLRNLKPSAQKRKISAVNQFLYYLYDSGHLKTYHRLSGLSQPILEEKALVEQLDFSQLWLETPYQKGQVLALLILTLGLLPSEILALEAKDLNLEYGVLAITKAEHKRVLKVPDSLFPYLEGLNPEGFLFGKGSKPYSRQWFFTRFREFMSSVGYGEVTAQKLREQYIVRQVASGESLTDIAKALGLKTVASLAKYQSI</sequence>
<feature type="domain" description="Tyr recombinase" evidence="6">
    <location>
        <begin position="86"/>
        <end position="251"/>
    </location>
</feature>
<dbReference type="InterPro" id="IPR002104">
    <property type="entry name" value="Integrase_catalytic"/>
</dbReference>
<dbReference type="PROSITE" id="PS51900">
    <property type="entry name" value="CB"/>
    <property type="match status" value="1"/>
</dbReference>
<dbReference type="Proteomes" id="UP000522720">
    <property type="component" value="Unassembled WGS sequence"/>
</dbReference>
<dbReference type="InterPro" id="IPR004107">
    <property type="entry name" value="Integrase_SAM-like_N"/>
</dbReference>
<dbReference type="HAMAP" id="MF_01817">
    <property type="entry name" value="Recomb_XerD_like"/>
    <property type="match status" value="1"/>
</dbReference>
<dbReference type="Gene3D" id="1.10.443.10">
    <property type="entry name" value="Intergrase catalytic core"/>
    <property type="match status" value="1"/>
</dbReference>
<evidence type="ECO:0000259" key="6">
    <source>
        <dbReference type="PROSITE" id="PS51898"/>
    </source>
</evidence>
<dbReference type="InterPro" id="IPR013762">
    <property type="entry name" value="Integrase-like_cat_sf"/>
</dbReference>
<evidence type="ECO:0000313" key="9">
    <source>
        <dbReference type="Proteomes" id="UP000522720"/>
    </source>
</evidence>
<dbReference type="EMBL" id="JAAXPR010000003">
    <property type="protein sequence ID" value="NKZ19742.1"/>
    <property type="molecule type" value="Genomic_DNA"/>
</dbReference>
<comment type="similarity">
    <text evidence="5">Belongs to the 'phage' integrase family. XerD-like subfamily.</text>
</comment>
<dbReference type="InterPro" id="IPR020876">
    <property type="entry name" value="Tyrosine_recombinase_XerD-like"/>
</dbReference>
<comment type="subcellular location">
    <subcellularLocation>
        <location evidence="5">Cytoplasm</location>
    </subcellularLocation>
</comment>
<evidence type="ECO:0000256" key="4">
    <source>
        <dbReference type="ARBA" id="ARBA00023172"/>
    </source>
</evidence>
<dbReference type="InterPro" id="IPR011010">
    <property type="entry name" value="DNA_brk_join_enz"/>
</dbReference>
<dbReference type="NCBIfam" id="NF002685">
    <property type="entry name" value="PRK02436.1"/>
    <property type="match status" value="1"/>
</dbReference>
<dbReference type="Pfam" id="PF02899">
    <property type="entry name" value="Phage_int_SAM_1"/>
    <property type="match status" value="1"/>
</dbReference>
<dbReference type="InterPro" id="IPR010998">
    <property type="entry name" value="Integrase_recombinase_N"/>
</dbReference>
<evidence type="ECO:0000256" key="2">
    <source>
        <dbReference type="ARBA" id="ARBA00022908"/>
    </source>
</evidence>
<name>A0A7X6S0F9_9STRE</name>
<dbReference type="GO" id="GO:0003677">
    <property type="term" value="F:DNA binding"/>
    <property type="evidence" value="ECO:0007669"/>
    <property type="project" value="UniProtKB-UniRule"/>
</dbReference>
<evidence type="ECO:0000256" key="3">
    <source>
        <dbReference type="ARBA" id="ARBA00023125"/>
    </source>
</evidence>
<dbReference type="SUPFAM" id="SSF56349">
    <property type="entry name" value="DNA breaking-rejoining enzymes"/>
    <property type="match status" value="1"/>
</dbReference>
<evidence type="ECO:0000256" key="5">
    <source>
        <dbReference type="HAMAP-Rule" id="MF_01817"/>
    </source>
</evidence>
<keyword evidence="3 5" id="KW-0238">DNA-binding</keyword>
<accession>A0A7X6S0F9</accession>
<dbReference type="AlphaFoldDB" id="A0A7X6S0F9"/>
<gene>
    <name evidence="8" type="primary">xerD</name>
    <name evidence="8" type="ORF">HF992_02580</name>
</gene>
<keyword evidence="9" id="KW-1185">Reference proteome</keyword>
<keyword evidence="4 5" id="KW-0233">DNA recombination</keyword>
<feature type="active site" description="O-(3'-phospho-DNA)-tyrosine intermediate" evidence="5">
    <location>
        <position position="248"/>
    </location>
</feature>
<keyword evidence="2 5" id="KW-0229">DNA integration</keyword>
<keyword evidence="1 5" id="KW-0963">Cytoplasm</keyword>
<evidence type="ECO:0000259" key="7">
    <source>
        <dbReference type="PROSITE" id="PS51900"/>
    </source>
</evidence>
<protein>
    <recommendedName>
        <fullName evidence="5">Tyrosine recombinase XerD-like</fullName>
    </recommendedName>
</protein>
<dbReference type="InterPro" id="IPR044068">
    <property type="entry name" value="CB"/>
</dbReference>
<proteinExistence type="inferred from homology"/>
<dbReference type="GO" id="GO:0009037">
    <property type="term" value="F:tyrosine-based site-specific recombinase activity"/>
    <property type="evidence" value="ECO:0007669"/>
    <property type="project" value="UniProtKB-UniRule"/>
</dbReference>
<dbReference type="PROSITE" id="PS51898">
    <property type="entry name" value="TYR_RECOMBINASE"/>
    <property type="match status" value="1"/>
</dbReference>
<evidence type="ECO:0000313" key="8">
    <source>
        <dbReference type="EMBL" id="NKZ19742.1"/>
    </source>
</evidence>
<organism evidence="8 9">
    <name type="scientific">Streptococcus ovuberis</name>
    <dbReference type="NCBI Taxonomy" id="1936207"/>
    <lineage>
        <taxon>Bacteria</taxon>
        <taxon>Bacillati</taxon>
        <taxon>Bacillota</taxon>
        <taxon>Bacilli</taxon>
        <taxon>Lactobacillales</taxon>
        <taxon>Streptococcaceae</taxon>
        <taxon>Streptococcus</taxon>
    </lineage>
</organism>
<dbReference type="GO" id="GO:0005737">
    <property type="term" value="C:cytoplasm"/>
    <property type="evidence" value="ECO:0007669"/>
    <property type="project" value="UniProtKB-SubCell"/>
</dbReference>